<protein>
    <submittedName>
        <fullName evidence="1">Uncharacterized protein</fullName>
    </submittedName>
</protein>
<keyword evidence="2" id="KW-1185">Reference proteome</keyword>
<accession>A0A8X6NE32</accession>
<dbReference type="AlphaFoldDB" id="A0A8X6NE32"/>
<comment type="caution">
    <text evidence="1">The sequence shown here is derived from an EMBL/GenBank/DDBJ whole genome shotgun (WGS) entry which is preliminary data.</text>
</comment>
<name>A0A8X6NE32_NEPPI</name>
<organism evidence="1 2">
    <name type="scientific">Nephila pilipes</name>
    <name type="common">Giant wood spider</name>
    <name type="synonym">Nephila maculata</name>
    <dbReference type="NCBI Taxonomy" id="299642"/>
    <lineage>
        <taxon>Eukaryota</taxon>
        <taxon>Metazoa</taxon>
        <taxon>Ecdysozoa</taxon>
        <taxon>Arthropoda</taxon>
        <taxon>Chelicerata</taxon>
        <taxon>Arachnida</taxon>
        <taxon>Araneae</taxon>
        <taxon>Araneomorphae</taxon>
        <taxon>Entelegynae</taxon>
        <taxon>Araneoidea</taxon>
        <taxon>Nephilidae</taxon>
        <taxon>Nephila</taxon>
    </lineage>
</organism>
<gene>
    <name evidence="1" type="ORF">NPIL_460961</name>
</gene>
<sequence length="95" mass="10303">MDNSVIEEIAIAAVDLSSQSPYGNVILSAIANEVYVSVSKNTNTYGNSRLIISNAEHRVPNMNRICRKQCIPILEDLIICSITLSNTPSTIAVPL</sequence>
<proteinExistence type="predicted"/>
<dbReference type="Proteomes" id="UP000887013">
    <property type="component" value="Unassembled WGS sequence"/>
</dbReference>
<reference evidence="1" key="1">
    <citation type="submission" date="2020-08" db="EMBL/GenBank/DDBJ databases">
        <title>Multicomponent nature underlies the extraordinary mechanical properties of spider dragline silk.</title>
        <authorList>
            <person name="Kono N."/>
            <person name="Nakamura H."/>
            <person name="Mori M."/>
            <person name="Yoshida Y."/>
            <person name="Ohtoshi R."/>
            <person name="Malay A.D."/>
            <person name="Moran D.A.P."/>
            <person name="Tomita M."/>
            <person name="Numata K."/>
            <person name="Arakawa K."/>
        </authorList>
    </citation>
    <scope>NUCLEOTIDE SEQUENCE</scope>
</reference>
<evidence type="ECO:0000313" key="1">
    <source>
        <dbReference type="EMBL" id="GFT09345.1"/>
    </source>
</evidence>
<dbReference type="EMBL" id="BMAW01008619">
    <property type="protein sequence ID" value="GFT09345.1"/>
    <property type="molecule type" value="Genomic_DNA"/>
</dbReference>
<evidence type="ECO:0000313" key="2">
    <source>
        <dbReference type="Proteomes" id="UP000887013"/>
    </source>
</evidence>